<dbReference type="Proteomes" id="UP000295497">
    <property type="component" value="Chromosome"/>
</dbReference>
<evidence type="ECO:0000256" key="1">
    <source>
        <dbReference type="ARBA" id="ARBA00023015"/>
    </source>
</evidence>
<gene>
    <name evidence="6" type="primary">lacI</name>
    <name evidence="6" type="ORF">SOCE836_030210</name>
</gene>
<dbReference type="Gene3D" id="3.40.50.2300">
    <property type="match status" value="2"/>
</dbReference>
<evidence type="ECO:0000256" key="4">
    <source>
        <dbReference type="SAM" id="MobiDB-lite"/>
    </source>
</evidence>
<evidence type="ECO:0000313" key="7">
    <source>
        <dbReference type="Proteomes" id="UP000295497"/>
    </source>
</evidence>
<sequence length="750" mass="80391">MSGRMSTDEAHARTATMRTPGASAPPMPSRPTTIGVLTPFLDGFYFSAILKGVHQAAQQRGHRVVVICGTPDFIQAPSLARDQVDGWIVVLATDGIERLAATRVPLATISTCAPEAGCPTVMPDNRKGMHAAVRHLVEHGHRRIAYVGFMDQDDIRERFESYKETLAESGIPFDPGLVFEAENNWQSGGARAAEAILARRGEFTAAVVATDKNALGMMSVLQAAGCRIPDDLAIVGFDDITEAQWSTPPLTTVRQRFDGLGKIACDLVLAQLAGEAVPPGRVLAPTSFVPRRTCGCNMLQGFLHRRGGAPDEVAGGVLARQMVELLIGHPLPSDTPPAAVWPGVAAVIEGHLAALEGTSPPPSDAIDEACQQAVRLTPDVESLMGIARLLGRHRRPRAGRTTEAAESAEARVEEFLERLRLSLTLARIDAERQFVEELGVVVRSDHEVSLALLGGTQEESRSLSWLDSTTAVWGCLGLWEDPMTRERLVVTGAYSRDGTPTPALGDVYAREAFPPAELLPPSTAGGPFMVTLLPIRTLHRDWGVLAIVGPGSIESAGDEGTVAIWGALLSAALERDALMQSLSDQHASLEEAYLRERALSAAVRELGCPLIPLLRGVLLVPLIGELDTGRAREVLERVVEGVNRHRARCVLLDITGVPRLDAPAAHALEQIHRAAALLGARVILVGVRPEIAMSLVALDIDLGDLSTHQSLSSALEGLASEELRALRTRRNDEAPPRGARPDPGRRRGSE</sequence>
<dbReference type="Pfam" id="PF01740">
    <property type="entry name" value="STAS"/>
    <property type="match status" value="1"/>
</dbReference>
<keyword evidence="3" id="KW-0804">Transcription</keyword>
<dbReference type="EMBL" id="CP012672">
    <property type="protein sequence ID" value="AUX30907.1"/>
    <property type="molecule type" value="Genomic_DNA"/>
</dbReference>
<dbReference type="Pfam" id="PF13377">
    <property type="entry name" value="Peripla_BP_3"/>
    <property type="match status" value="1"/>
</dbReference>
<evidence type="ECO:0000256" key="2">
    <source>
        <dbReference type="ARBA" id="ARBA00023125"/>
    </source>
</evidence>
<evidence type="ECO:0000256" key="3">
    <source>
        <dbReference type="ARBA" id="ARBA00023163"/>
    </source>
</evidence>
<dbReference type="PANTHER" id="PTHR30146:SF109">
    <property type="entry name" value="HTH-TYPE TRANSCRIPTIONAL REGULATOR GALS"/>
    <property type="match status" value="1"/>
</dbReference>
<reference evidence="6 7" key="1">
    <citation type="submission" date="2015-09" db="EMBL/GenBank/DDBJ databases">
        <title>Sorangium comparison.</title>
        <authorList>
            <person name="Zaburannyi N."/>
            <person name="Bunk B."/>
            <person name="Overmann J."/>
            <person name="Mueller R."/>
        </authorList>
    </citation>
    <scope>NUCLEOTIDE SEQUENCE [LARGE SCALE GENOMIC DNA]</scope>
    <source>
        <strain evidence="6 7">So ce836</strain>
    </source>
</reference>
<feature type="region of interest" description="Disordered" evidence="4">
    <location>
        <begin position="1"/>
        <end position="29"/>
    </location>
</feature>
<dbReference type="CDD" id="cd06267">
    <property type="entry name" value="PBP1_LacI_sugar_binding-like"/>
    <property type="match status" value="1"/>
</dbReference>
<dbReference type="PROSITE" id="PS50801">
    <property type="entry name" value="STAS"/>
    <property type="match status" value="1"/>
</dbReference>
<dbReference type="GO" id="GO:0000976">
    <property type="term" value="F:transcription cis-regulatory region binding"/>
    <property type="evidence" value="ECO:0007669"/>
    <property type="project" value="TreeGrafter"/>
</dbReference>
<dbReference type="InterPro" id="IPR046335">
    <property type="entry name" value="LacI/GalR-like_sensor"/>
</dbReference>
<evidence type="ECO:0000259" key="5">
    <source>
        <dbReference type="PROSITE" id="PS50801"/>
    </source>
</evidence>
<dbReference type="SUPFAM" id="SSF52091">
    <property type="entry name" value="SpoIIaa-like"/>
    <property type="match status" value="1"/>
</dbReference>
<proteinExistence type="predicted"/>
<protein>
    <submittedName>
        <fullName evidence="6">LacI family transcriptional regulator</fullName>
    </submittedName>
</protein>
<name>A0A4P2QLI4_SORCE</name>
<evidence type="ECO:0000313" key="6">
    <source>
        <dbReference type="EMBL" id="AUX30907.1"/>
    </source>
</evidence>
<keyword evidence="2" id="KW-0238">DNA-binding</keyword>
<dbReference type="CDD" id="cd07041">
    <property type="entry name" value="STAS_RsbR_RsbS_like"/>
    <property type="match status" value="1"/>
</dbReference>
<keyword evidence="1" id="KW-0805">Transcription regulation</keyword>
<feature type="compositionally biased region" description="Basic and acidic residues" evidence="4">
    <location>
        <begin position="1"/>
        <end position="12"/>
    </location>
</feature>
<feature type="region of interest" description="Disordered" evidence="4">
    <location>
        <begin position="726"/>
        <end position="750"/>
    </location>
</feature>
<dbReference type="InterPro" id="IPR002645">
    <property type="entry name" value="STAS_dom"/>
</dbReference>
<dbReference type="InterPro" id="IPR028082">
    <property type="entry name" value="Peripla_BP_I"/>
</dbReference>
<organism evidence="6 7">
    <name type="scientific">Sorangium cellulosum</name>
    <name type="common">Polyangium cellulosum</name>
    <dbReference type="NCBI Taxonomy" id="56"/>
    <lineage>
        <taxon>Bacteria</taxon>
        <taxon>Pseudomonadati</taxon>
        <taxon>Myxococcota</taxon>
        <taxon>Polyangia</taxon>
        <taxon>Polyangiales</taxon>
        <taxon>Polyangiaceae</taxon>
        <taxon>Sorangium</taxon>
    </lineage>
</organism>
<dbReference type="InterPro" id="IPR036513">
    <property type="entry name" value="STAS_dom_sf"/>
</dbReference>
<feature type="domain" description="STAS" evidence="5">
    <location>
        <begin position="616"/>
        <end position="718"/>
    </location>
</feature>
<dbReference type="AlphaFoldDB" id="A0A4P2QLI4"/>
<accession>A0A4P2QLI4</accession>
<dbReference type="PANTHER" id="PTHR30146">
    <property type="entry name" value="LACI-RELATED TRANSCRIPTIONAL REPRESSOR"/>
    <property type="match status" value="1"/>
</dbReference>
<dbReference type="SUPFAM" id="SSF53822">
    <property type="entry name" value="Periplasmic binding protein-like I"/>
    <property type="match status" value="1"/>
</dbReference>
<dbReference type="Gene3D" id="3.30.750.24">
    <property type="entry name" value="STAS domain"/>
    <property type="match status" value="1"/>
</dbReference>
<dbReference type="GO" id="GO:0003700">
    <property type="term" value="F:DNA-binding transcription factor activity"/>
    <property type="evidence" value="ECO:0007669"/>
    <property type="project" value="TreeGrafter"/>
</dbReference>